<organism evidence="1 2">
    <name type="scientific">Vibrio splendidus</name>
    <dbReference type="NCBI Taxonomy" id="29497"/>
    <lineage>
        <taxon>Bacteria</taxon>
        <taxon>Pseudomonadati</taxon>
        <taxon>Pseudomonadota</taxon>
        <taxon>Gammaproteobacteria</taxon>
        <taxon>Vibrionales</taxon>
        <taxon>Vibrionaceae</taxon>
        <taxon>Vibrio</taxon>
    </lineage>
</organism>
<evidence type="ECO:0000313" key="2">
    <source>
        <dbReference type="Proteomes" id="UP000519158"/>
    </source>
</evidence>
<accession>A0A7Y4D7A8</accession>
<protein>
    <submittedName>
        <fullName evidence="1">Uncharacterized protein</fullName>
    </submittedName>
</protein>
<dbReference type="EMBL" id="VTXL01000012">
    <property type="protein sequence ID" value="NOJ14009.1"/>
    <property type="molecule type" value="Genomic_DNA"/>
</dbReference>
<name>A0A7Y4D7A8_VIBSP</name>
<dbReference type="RefSeq" id="WP_171329575.1">
    <property type="nucleotide sequence ID" value="NZ_CAWPOP010000004.1"/>
</dbReference>
<dbReference type="AlphaFoldDB" id="A0A7Y4D7A8"/>
<comment type="caution">
    <text evidence="1">The sequence shown here is derived from an EMBL/GenBank/DDBJ whole genome shotgun (WGS) entry which is preliminary data.</text>
</comment>
<evidence type="ECO:0000313" key="1">
    <source>
        <dbReference type="EMBL" id="NOJ14009.1"/>
    </source>
</evidence>
<reference evidence="1 2" key="1">
    <citation type="submission" date="2019-09" db="EMBL/GenBank/DDBJ databases">
        <title>Draft genome sequencing and comparative genomics of hatchery-associated Vibrios.</title>
        <authorList>
            <person name="Kehlet-Delgado H."/>
            <person name="Mueller R.S."/>
        </authorList>
    </citation>
    <scope>NUCLEOTIDE SEQUENCE [LARGE SCALE GENOMIC DNA]</scope>
    <source>
        <strain evidence="1 2">99-70-13A3</strain>
    </source>
</reference>
<sequence length="212" mass="23817">MILNIIKRNRKYFAAETDSKHKCKLLIDTNSESLEIGEHCLAVDDISVRSKYGTDLIYKLSASAEVQAGQGIASLKSDYNSLLVEECRWLGGTWDKEQNSWIFPGFVSDEVEELDEIYNSAPITVEITAIEEVREYGKGIEFLGRLLCRAFGRDSGARIDTNVALISGFATSGGSHRNWATILREDSVLRLQVPSKILEIHQDDRFDVKIVE</sequence>
<dbReference type="Proteomes" id="UP000519158">
    <property type="component" value="Unassembled WGS sequence"/>
</dbReference>
<proteinExistence type="predicted"/>
<gene>
    <name evidence="1" type="ORF">F0234_14695</name>
</gene>